<name>A0ABP3I3F7_9ACTN</name>
<dbReference type="EMBL" id="BAAABX010000006">
    <property type="protein sequence ID" value="GAA0387971.1"/>
    <property type="molecule type" value="Genomic_DNA"/>
</dbReference>
<proteinExistence type="predicted"/>
<accession>A0ABP3I3F7</accession>
<dbReference type="Proteomes" id="UP001500879">
    <property type="component" value="Unassembled WGS sequence"/>
</dbReference>
<reference evidence="2" key="1">
    <citation type="journal article" date="2019" name="Int. J. Syst. Evol. Microbiol.">
        <title>The Global Catalogue of Microorganisms (GCM) 10K type strain sequencing project: providing services to taxonomists for standard genome sequencing and annotation.</title>
        <authorList>
            <consortium name="The Broad Institute Genomics Platform"/>
            <consortium name="The Broad Institute Genome Sequencing Center for Infectious Disease"/>
            <person name="Wu L."/>
            <person name="Ma J."/>
        </authorList>
    </citation>
    <scope>NUCLEOTIDE SEQUENCE [LARGE SCALE GENOMIC DNA]</scope>
    <source>
        <strain evidence="2">JCM 4788</strain>
    </source>
</reference>
<comment type="caution">
    <text evidence="1">The sequence shown here is derived from an EMBL/GenBank/DDBJ whole genome shotgun (WGS) entry which is preliminary data.</text>
</comment>
<sequence>MSRPQAMSGRYSTLDHPGARWLVSRAVRPREIHEAWAMGRTPSIEVGRRFDVIHLSAKAVEDRILGTRTDEAIEGAFRAVGIGQGVIVSRQRDVHSVLVRAGTARTWDAPGTSAVGVDDHLRYLRVPHPGRREGPGAFWLLPVTERDEALATAGQVHALTAPPERSRITWGFTSPSSRHVAPTEAPHATTTSLERVQKQVYSHSRQQLLNTFKKE</sequence>
<dbReference type="RefSeq" id="WP_344019436.1">
    <property type="nucleotide sequence ID" value="NZ_BAAABX010000006.1"/>
</dbReference>
<evidence type="ECO:0000313" key="1">
    <source>
        <dbReference type="EMBL" id="GAA0387971.1"/>
    </source>
</evidence>
<protein>
    <submittedName>
        <fullName evidence="1">Uncharacterized protein</fullName>
    </submittedName>
</protein>
<evidence type="ECO:0000313" key="2">
    <source>
        <dbReference type="Proteomes" id="UP001500879"/>
    </source>
</evidence>
<organism evidence="1 2">
    <name type="scientific">Streptomyces luteireticuli</name>
    <dbReference type="NCBI Taxonomy" id="173858"/>
    <lineage>
        <taxon>Bacteria</taxon>
        <taxon>Bacillati</taxon>
        <taxon>Actinomycetota</taxon>
        <taxon>Actinomycetes</taxon>
        <taxon>Kitasatosporales</taxon>
        <taxon>Streptomycetaceae</taxon>
        <taxon>Streptomyces</taxon>
    </lineage>
</organism>
<keyword evidence="2" id="KW-1185">Reference proteome</keyword>
<gene>
    <name evidence="1" type="ORF">GCM10010357_05870</name>
</gene>